<keyword evidence="4" id="KW-0997">Cell inner membrane</keyword>
<comment type="caution">
    <text evidence="10">The sequence shown here is derived from an EMBL/GenBank/DDBJ whole genome shotgun (WGS) entry which is preliminary data.</text>
</comment>
<gene>
    <name evidence="10" type="ORF">GCM10011496_10320</name>
</gene>
<dbReference type="PANTHER" id="PTHR35893:SF3">
    <property type="entry name" value="INNER MEMBRANE PROTEIN"/>
    <property type="match status" value="1"/>
</dbReference>
<keyword evidence="11" id="KW-1185">Reference proteome</keyword>
<dbReference type="InterPro" id="IPR010279">
    <property type="entry name" value="YqjD/ElaB"/>
</dbReference>
<dbReference type="EMBL" id="BMIG01000003">
    <property type="protein sequence ID" value="GGA91358.1"/>
    <property type="molecule type" value="Genomic_DNA"/>
</dbReference>
<evidence type="ECO:0000256" key="2">
    <source>
        <dbReference type="ARBA" id="ARBA00010423"/>
    </source>
</evidence>
<organism evidence="10 11">
    <name type="scientific">Polaromonas eurypsychrophila</name>
    <dbReference type="NCBI Taxonomy" id="1614635"/>
    <lineage>
        <taxon>Bacteria</taxon>
        <taxon>Pseudomonadati</taxon>
        <taxon>Pseudomonadota</taxon>
        <taxon>Betaproteobacteria</taxon>
        <taxon>Burkholderiales</taxon>
        <taxon>Comamonadaceae</taxon>
        <taxon>Polaromonas</taxon>
    </lineage>
</organism>
<dbReference type="AlphaFoldDB" id="A0A916WEP1"/>
<dbReference type="RefSeq" id="WP_188707284.1">
    <property type="nucleotide sequence ID" value="NZ_BMIG01000003.1"/>
</dbReference>
<evidence type="ECO:0000256" key="1">
    <source>
        <dbReference type="ARBA" id="ARBA00004377"/>
    </source>
</evidence>
<evidence type="ECO:0000256" key="4">
    <source>
        <dbReference type="ARBA" id="ARBA00022519"/>
    </source>
</evidence>
<sequence>MDNTSKDKLITDMKLVLADVEDLLRAATAATGETAAALREKAAGKLKLATEKLTGLQEAALLKGKEAAKVTDEYVHANPWKAVGIAAAAGFLVGLLVNRK</sequence>
<keyword evidence="6" id="KW-1133">Transmembrane helix</keyword>
<keyword evidence="3" id="KW-1003">Cell membrane</keyword>
<proteinExistence type="inferred from homology"/>
<dbReference type="InterPro" id="IPR043605">
    <property type="entry name" value="DUF883_C"/>
</dbReference>
<evidence type="ECO:0000256" key="7">
    <source>
        <dbReference type="ARBA" id="ARBA00023136"/>
    </source>
</evidence>
<evidence type="ECO:0000256" key="3">
    <source>
        <dbReference type="ARBA" id="ARBA00022475"/>
    </source>
</evidence>
<feature type="domain" description="DUF883" evidence="9">
    <location>
        <begin position="71"/>
        <end position="100"/>
    </location>
</feature>
<feature type="domain" description="DUF883" evidence="8">
    <location>
        <begin position="7"/>
        <end position="59"/>
    </location>
</feature>
<comment type="subcellular location">
    <subcellularLocation>
        <location evidence="1">Cell inner membrane</location>
        <topology evidence="1">Single-pass membrane protein</topology>
    </subcellularLocation>
</comment>
<reference evidence="10" key="1">
    <citation type="journal article" date="2014" name="Int. J. Syst. Evol. Microbiol.">
        <title>Complete genome sequence of Corynebacterium casei LMG S-19264T (=DSM 44701T), isolated from a smear-ripened cheese.</title>
        <authorList>
            <consortium name="US DOE Joint Genome Institute (JGI-PGF)"/>
            <person name="Walter F."/>
            <person name="Albersmeier A."/>
            <person name="Kalinowski J."/>
            <person name="Ruckert C."/>
        </authorList>
    </citation>
    <scope>NUCLEOTIDE SEQUENCE</scope>
    <source>
        <strain evidence="10">CGMCC 1.15322</strain>
    </source>
</reference>
<evidence type="ECO:0000259" key="8">
    <source>
        <dbReference type="Pfam" id="PF05957"/>
    </source>
</evidence>
<dbReference type="Pfam" id="PF19029">
    <property type="entry name" value="DUF883_C"/>
    <property type="match status" value="1"/>
</dbReference>
<accession>A0A916WEP1</accession>
<name>A0A916WEP1_9BURK</name>
<dbReference type="Pfam" id="PF05957">
    <property type="entry name" value="DUF883"/>
    <property type="match status" value="1"/>
</dbReference>
<comment type="similarity">
    <text evidence="2">Belongs to the ElaB/YgaM/YqjD family.</text>
</comment>
<protein>
    <recommendedName>
        <fullName evidence="12">DUF883 domain-containing protein</fullName>
    </recommendedName>
</protein>
<evidence type="ECO:0000259" key="9">
    <source>
        <dbReference type="Pfam" id="PF19029"/>
    </source>
</evidence>
<evidence type="ECO:0008006" key="12">
    <source>
        <dbReference type="Google" id="ProtNLM"/>
    </source>
</evidence>
<dbReference type="PANTHER" id="PTHR35893">
    <property type="entry name" value="INNER MEMBRANE PROTEIN-RELATED"/>
    <property type="match status" value="1"/>
</dbReference>
<reference evidence="10" key="2">
    <citation type="submission" date="2020-09" db="EMBL/GenBank/DDBJ databases">
        <authorList>
            <person name="Sun Q."/>
            <person name="Zhou Y."/>
        </authorList>
    </citation>
    <scope>NUCLEOTIDE SEQUENCE</scope>
    <source>
        <strain evidence="10">CGMCC 1.15322</strain>
    </source>
</reference>
<keyword evidence="5" id="KW-0812">Transmembrane</keyword>
<evidence type="ECO:0000256" key="5">
    <source>
        <dbReference type="ARBA" id="ARBA00022692"/>
    </source>
</evidence>
<dbReference type="Proteomes" id="UP000620596">
    <property type="component" value="Unassembled WGS sequence"/>
</dbReference>
<evidence type="ECO:0000313" key="10">
    <source>
        <dbReference type="EMBL" id="GGA91358.1"/>
    </source>
</evidence>
<dbReference type="InterPro" id="IPR043604">
    <property type="entry name" value="DUF883_N"/>
</dbReference>
<evidence type="ECO:0000313" key="11">
    <source>
        <dbReference type="Proteomes" id="UP000620596"/>
    </source>
</evidence>
<keyword evidence="7" id="KW-0472">Membrane</keyword>
<dbReference type="GO" id="GO:0005886">
    <property type="term" value="C:plasma membrane"/>
    <property type="evidence" value="ECO:0007669"/>
    <property type="project" value="UniProtKB-SubCell"/>
</dbReference>
<evidence type="ECO:0000256" key="6">
    <source>
        <dbReference type="ARBA" id="ARBA00022989"/>
    </source>
</evidence>
<dbReference type="GO" id="GO:0043022">
    <property type="term" value="F:ribosome binding"/>
    <property type="evidence" value="ECO:0007669"/>
    <property type="project" value="InterPro"/>
</dbReference>